<dbReference type="EMBL" id="CP060714">
    <property type="protein sequence ID" value="QNN57719.1"/>
    <property type="molecule type" value="Genomic_DNA"/>
</dbReference>
<evidence type="ECO:0000256" key="1">
    <source>
        <dbReference type="SAM" id="MobiDB-lite"/>
    </source>
</evidence>
<evidence type="ECO:0000313" key="2">
    <source>
        <dbReference type="EMBL" id="QNN57719.1"/>
    </source>
</evidence>
<name>A0A7G9RQ44_9BURK</name>
<dbReference type="Pfam" id="PF11306">
    <property type="entry name" value="DUF3108"/>
    <property type="match status" value="1"/>
</dbReference>
<dbReference type="Proteomes" id="UP000515811">
    <property type="component" value="Chromosome"/>
</dbReference>
<dbReference type="PRINTS" id="PR01217">
    <property type="entry name" value="PRICHEXTENSN"/>
</dbReference>
<dbReference type="InterPro" id="IPR021457">
    <property type="entry name" value="DUF3108"/>
</dbReference>
<reference evidence="2 3" key="1">
    <citation type="submission" date="2020-08" db="EMBL/GenBank/DDBJ databases">
        <title>Genome sequence of Diaphorobacter ruginosibacter DSM 27467T.</title>
        <authorList>
            <person name="Hyun D.-W."/>
            <person name="Bae J.-W."/>
        </authorList>
    </citation>
    <scope>NUCLEOTIDE SEQUENCE [LARGE SCALE GENOMIC DNA]</scope>
    <source>
        <strain evidence="2 3">DSM 27467</strain>
    </source>
</reference>
<sequence>MPRRALLLIALVVLALHWLVLGGMPLGGTDEDTAQRAAFHTRMIVPPPPEPATEEPAATPPTTPATPAPQPTPPKLKPKPRPKPAPQPPAAPPTAPEPPADAGAASPDSPTTESSDTLGPDTSSTGDALAAIPSAPDVPASAASAPAPQASAPAERSPEDELSAGVDITPPGAAGARSDASTEPPPIQLPASTTLKYAVEGEVKKMRYNVNGELSWRNEGGTYEARQEVSAFLLGTRSQTSTGRITPQGLVPTRFGDKGKREVAAHLDFDSKIVTFSANTTRTPIGQGTQDRVSVLIQIGAMIAAAPDRYPQGTQIALTTVGPRNADRWIFTVGETRTLDLPAGPTPAIRLQKQPRHERDLQADLWLGIEQHYLPVRLRITQSNGDYAELSLK</sequence>
<gene>
    <name evidence="2" type="ORF">H9K76_02165</name>
</gene>
<feature type="region of interest" description="Disordered" evidence="1">
    <location>
        <begin position="44"/>
        <end position="190"/>
    </location>
</feature>
<proteinExistence type="predicted"/>
<accession>A0A7G9RQ44</accession>
<keyword evidence="3" id="KW-1185">Reference proteome</keyword>
<feature type="compositionally biased region" description="Low complexity" evidence="1">
    <location>
        <begin position="100"/>
        <end position="117"/>
    </location>
</feature>
<feature type="compositionally biased region" description="Pro residues" evidence="1">
    <location>
        <begin position="83"/>
        <end position="99"/>
    </location>
</feature>
<feature type="compositionally biased region" description="Low complexity" evidence="1">
    <location>
        <begin position="130"/>
        <end position="155"/>
    </location>
</feature>
<dbReference type="RefSeq" id="WP_187597964.1">
    <property type="nucleotide sequence ID" value="NZ_CP060714.1"/>
</dbReference>
<dbReference type="KEGG" id="drg:H9K76_02165"/>
<evidence type="ECO:0000313" key="3">
    <source>
        <dbReference type="Proteomes" id="UP000515811"/>
    </source>
</evidence>
<protein>
    <submittedName>
        <fullName evidence="2">DUF3108 domain-containing protein</fullName>
    </submittedName>
</protein>
<dbReference type="AlphaFoldDB" id="A0A7G9RQ44"/>
<feature type="compositionally biased region" description="Pro residues" evidence="1">
    <location>
        <begin position="58"/>
        <end position="75"/>
    </location>
</feature>
<organism evidence="2 3">
    <name type="scientific">Diaphorobacter ruginosibacter</name>
    <dbReference type="NCBI Taxonomy" id="1715720"/>
    <lineage>
        <taxon>Bacteria</taxon>
        <taxon>Pseudomonadati</taxon>
        <taxon>Pseudomonadota</taxon>
        <taxon>Betaproteobacteria</taxon>
        <taxon>Burkholderiales</taxon>
        <taxon>Comamonadaceae</taxon>
        <taxon>Diaphorobacter</taxon>
    </lineage>
</organism>